<feature type="compositionally biased region" description="Basic and acidic residues" evidence="1">
    <location>
        <begin position="648"/>
        <end position="673"/>
    </location>
</feature>
<feature type="compositionally biased region" description="Polar residues" evidence="1">
    <location>
        <begin position="384"/>
        <end position="395"/>
    </location>
</feature>
<feature type="compositionally biased region" description="Polar residues" evidence="1">
    <location>
        <begin position="235"/>
        <end position="245"/>
    </location>
</feature>
<gene>
    <name evidence="2" type="ORF">C6P46_002149</name>
</gene>
<feature type="region of interest" description="Disordered" evidence="1">
    <location>
        <begin position="384"/>
        <end position="505"/>
    </location>
</feature>
<feature type="compositionally biased region" description="Low complexity" evidence="1">
    <location>
        <begin position="567"/>
        <end position="585"/>
    </location>
</feature>
<feature type="compositionally biased region" description="Polar residues" evidence="1">
    <location>
        <begin position="336"/>
        <end position="349"/>
    </location>
</feature>
<evidence type="ECO:0000313" key="2">
    <source>
        <dbReference type="EMBL" id="KAG0663923.1"/>
    </source>
</evidence>
<feature type="compositionally biased region" description="Basic and acidic residues" evidence="1">
    <location>
        <begin position="426"/>
        <end position="436"/>
    </location>
</feature>
<feature type="compositionally biased region" description="Polar residues" evidence="1">
    <location>
        <begin position="621"/>
        <end position="630"/>
    </location>
</feature>
<dbReference type="AlphaFoldDB" id="A0A9P7B8G0"/>
<comment type="caution">
    <text evidence="2">The sequence shown here is derived from an EMBL/GenBank/DDBJ whole genome shotgun (WGS) entry which is preliminary data.</text>
</comment>
<sequence length="702" mass="76029">MEQDGASAYGRYSESGYTSEPSRSLGHSQAPLDDSHDLQRRPRGATRRTRSSLNAVADQLTEQLVETADALVNPASQPSRTRGPSRGVKTSVIQPVPRRSERGGTPPSLDGGAAPMARDPHPFPAHSSRPSRIINVPSTLTMPDWSDDNDDDDASGTEDMDEAPVRLTQIVSPRTGKTRTIVRKPAAELPPPTTSISTSVGDLQLPSFMLSNQSTKARQQRTYSPPPVWLAAALSGTTNSEQSAPSRPGAFDSFPTSRPAALDSMPTVGPLGSFIDESDNSNSRHARYDAVGSSPTFRHDFFRTAAPEPAQLDHDRSPTRSPLPFSLPGHMPHQHAASSPSDLTSMSRFTPPTSVTPLYEAQMLRAPPHAYAFAAEEGVFSPFSPQRSDPWSAQQLAGHPFMDDSFDGGDDDRHVHNGPSLSSWYDPERARLDDKGQPSTFRAWHPARHPSIDYPRSDNGIVPPALARGQYPALPHQNMQDSMPRHSLPLHSRETPPPNPQQMVQELARARRVAKLEEAAAEVVGPMSPLLFIRNPDRPDVPPLAASLAAAAAEEEDRFSPLPLPPIRSLSSASEEEVSANGAASTYERRHFQTPEPRLPSFFSSFATQPHHNAAAAVPNSRPTSTSSYLPESGVPLTVNLRFEGEDDRAHGDDSFAVHEPADEDSTDVKDSGAGRTAVEPSAKPASPSRTDLPFTIYEDSD</sequence>
<feature type="compositionally biased region" description="Polar residues" evidence="1">
    <location>
        <begin position="15"/>
        <end position="27"/>
    </location>
</feature>
<feature type="compositionally biased region" description="Basic residues" evidence="1">
    <location>
        <begin position="41"/>
        <end position="50"/>
    </location>
</feature>
<name>A0A9P7B8G0_RHOMI</name>
<dbReference type="EMBL" id="PUHQ01000017">
    <property type="protein sequence ID" value="KAG0663923.1"/>
    <property type="molecule type" value="Genomic_DNA"/>
</dbReference>
<reference evidence="2 3" key="1">
    <citation type="submission" date="2020-11" db="EMBL/GenBank/DDBJ databases">
        <title>Kefir isolates.</title>
        <authorList>
            <person name="Marcisauskas S."/>
            <person name="Kim Y."/>
            <person name="Blasche S."/>
        </authorList>
    </citation>
    <scope>NUCLEOTIDE SEQUENCE [LARGE SCALE GENOMIC DNA]</scope>
    <source>
        <strain evidence="2 3">KR</strain>
    </source>
</reference>
<feature type="compositionally biased region" description="Acidic residues" evidence="1">
    <location>
        <begin position="145"/>
        <end position="162"/>
    </location>
</feature>
<keyword evidence="3" id="KW-1185">Reference proteome</keyword>
<accession>A0A9P7B8G0</accession>
<evidence type="ECO:0000256" key="1">
    <source>
        <dbReference type="SAM" id="MobiDB-lite"/>
    </source>
</evidence>
<feature type="region of interest" description="Disordered" evidence="1">
    <location>
        <begin position="305"/>
        <end position="349"/>
    </location>
</feature>
<feature type="region of interest" description="Disordered" evidence="1">
    <location>
        <begin position="556"/>
        <end position="702"/>
    </location>
</feature>
<protein>
    <submittedName>
        <fullName evidence="2">Uncharacterized protein</fullName>
    </submittedName>
</protein>
<evidence type="ECO:0000313" key="3">
    <source>
        <dbReference type="Proteomes" id="UP000777482"/>
    </source>
</evidence>
<organism evidence="2 3">
    <name type="scientific">Rhodotorula mucilaginosa</name>
    <name type="common">Yeast</name>
    <name type="synonym">Rhodotorula rubra</name>
    <dbReference type="NCBI Taxonomy" id="5537"/>
    <lineage>
        <taxon>Eukaryota</taxon>
        <taxon>Fungi</taxon>
        <taxon>Dikarya</taxon>
        <taxon>Basidiomycota</taxon>
        <taxon>Pucciniomycotina</taxon>
        <taxon>Microbotryomycetes</taxon>
        <taxon>Sporidiobolales</taxon>
        <taxon>Sporidiobolaceae</taxon>
        <taxon>Rhodotorula</taxon>
    </lineage>
</organism>
<dbReference type="Proteomes" id="UP000777482">
    <property type="component" value="Unassembled WGS sequence"/>
</dbReference>
<feature type="compositionally biased region" description="Polar residues" evidence="1">
    <location>
        <begin position="602"/>
        <end position="611"/>
    </location>
</feature>
<proteinExistence type="predicted"/>
<feature type="region of interest" description="Disordered" evidence="1">
    <location>
        <begin position="235"/>
        <end position="290"/>
    </location>
</feature>
<dbReference type="OrthoDB" id="10398094at2759"/>
<feature type="region of interest" description="Disordered" evidence="1">
    <location>
        <begin position="1"/>
        <end position="204"/>
    </location>
</feature>